<name>A0A1Y5SD81_9RHOB</name>
<dbReference type="Pfam" id="PF22560">
    <property type="entry name" value="GMT-wHTH"/>
    <property type="match status" value="1"/>
</dbReference>
<dbReference type="AlphaFoldDB" id="A0A1Y5SD81"/>
<proteinExistence type="predicted"/>
<dbReference type="Proteomes" id="UP000193827">
    <property type="component" value="Unassembled WGS sequence"/>
</dbReference>
<evidence type="ECO:0000313" key="3">
    <source>
        <dbReference type="Proteomes" id="UP000193827"/>
    </source>
</evidence>
<evidence type="ECO:0000313" key="2">
    <source>
        <dbReference type="EMBL" id="SLN37940.1"/>
    </source>
</evidence>
<organism evidence="2 3">
    <name type="scientific">Roseovarius litorisediminis</name>
    <dbReference type="NCBI Taxonomy" id="1312363"/>
    <lineage>
        <taxon>Bacteria</taxon>
        <taxon>Pseudomonadati</taxon>
        <taxon>Pseudomonadota</taxon>
        <taxon>Alphaproteobacteria</taxon>
        <taxon>Rhodobacterales</taxon>
        <taxon>Roseobacteraceae</taxon>
        <taxon>Roseovarius</taxon>
    </lineage>
</organism>
<sequence length="106" mass="12102">MLAYNPKDEIGALYLFDQDAREAAKEQLLEDIPKLILENGDIITAEDFHLGIYDETPAHKDDIHKAIIENPELEVLISSGGERRKAHTIKSADTIRLKKQRSFSWK</sequence>
<keyword evidence="3" id="KW-1185">Reference proteome</keyword>
<protein>
    <recommendedName>
        <fullName evidence="1">GMT-like wHTH domain-containing protein</fullName>
    </recommendedName>
</protein>
<dbReference type="RefSeq" id="WP_085892085.1">
    <property type="nucleotide sequence ID" value="NZ_FWFL01000004.1"/>
</dbReference>
<dbReference type="InterPro" id="IPR054339">
    <property type="entry name" value="GMT_wHTH"/>
</dbReference>
<evidence type="ECO:0000259" key="1">
    <source>
        <dbReference type="Pfam" id="PF22560"/>
    </source>
</evidence>
<dbReference type="EMBL" id="FWFL01000004">
    <property type="protein sequence ID" value="SLN37940.1"/>
    <property type="molecule type" value="Genomic_DNA"/>
</dbReference>
<reference evidence="2 3" key="1">
    <citation type="submission" date="2017-03" db="EMBL/GenBank/DDBJ databases">
        <authorList>
            <person name="Afonso C.L."/>
            <person name="Miller P.J."/>
            <person name="Scott M.A."/>
            <person name="Spackman E."/>
            <person name="Goraichik I."/>
            <person name="Dimitrov K.M."/>
            <person name="Suarez D.L."/>
            <person name="Swayne D.E."/>
        </authorList>
    </citation>
    <scope>NUCLEOTIDE SEQUENCE [LARGE SCALE GENOMIC DNA]</scope>
    <source>
        <strain evidence="2 3">CECT 8287</strain>
    </source>
</reference>
<gene>
    <name evidence="2" type="ORF">PEL8287_01841</name>
</gene>
<dbReference type="OrthoDB" id="275124at2"/>
<accession>A0A1Y5SD81</accession>
<feature type="domain" description="GMT-like wHTH" evidence="1">
    <location>
        <begin position="4"/>
        <end position="77"/>
    </location>
</feature>